<evidence type="ECO:0000256" key="2">
    <source>
        <dbReference type="ARBA" id="ARBA00022540"/>
    </source>
</evidence>
<dbReference type="GO" id="GO:0005852">
    <property type="term" value="C:eukaryotic translation initiation factor 3 complex"/>
    <property type="evidence" value="ECO:0007669"/>
    <property type="project" value="UniProtKB-UniRule"/>
</dbReference>
<dbReference type="GO" id="GO:0016282">
    <property type="term" value="C:eukaryotic 43S preinitiation complex"/>
    <property type="evidence" value="ECO:0007669"/>
    <property type="project" value="UniProtKB-UniRule"/>
</dbReference>
<dbReference type="Proteomes" id="UP000235371">
    <property type="component" value="Unassembled WGS sequence"/>
</dbReference>
<dbReference type="FunFam" id="3.30.70.330:FF:000328">
    <property type="entry name" value="Eukaryotic translation initiation factor 3 subunit G"/>
    <property type="match status" value="1"/>
</dbReference>
<dbReference type="InterPro" id="IPR034240">
    <property type="entry name" value="eIF3G_RRM"/>
</dbReference>
<dbReference type="PROSITE" id="PS50102">
    <property type="entry name" value="RRM"/>
    <property type="match status" value="1"/>
</dbReference>
<dbReference type="InterPro" id="IPR012677">
    <property type="entry name" value="Nucleotide-bd_a/b_plait_sf"/>
</dbReference>
<name>A0A2J6SHL0_9HELO</name>
<dbReference type="InterPro" id="IPR024675">
    <property type="entry name" value="eIF3g_N"/>
</dbReference>
<dbReference type="HAMAP" id="MF_03006">
    <property type="entry name" value="eIF3g"/>
    <property type="match status" value="1"/>
</dbReference>
<evidence type="ECO:0000259" key="8">
    <source>
        <dbReference type="PROSITE" id="PS50102"/>
    </source>
</evidence>
<dbReference type="InterPro" id="IPR035979">
    <property type="entry name" value="RBD_domain_sf"/>
</dbReference>
<dbReference type="Pfam" id="PF12353">
    <property type="entry name" value="eIF3g"/>
    <property type="match status" value="1"/>
</dbReference>
<comment type="function">
    <text evidence="5">RNA-binding component of the eukaryotic translation initiation factor 3 (eIF-3) complex, which is involved in protein synthesis of a specialized repertoire of mRNAs and, together with other initiation factors, stimulates binding of mRNA and methionyl-tRNAi to the 40S ribosome. The eIF-3 complex specifically targets and initiates translation of a subset of mRNAs involved in cell proliferation. This subunit can bind 18S rRNA.</text>
</comment>
<dbReference type="GO" id="GO:0033290">
    <property type="term" value="C:eukaryotic 48S preinitiation complex"/>
    <property type="evidence" value="ECO:0007669"/>
    <property type="project" value="UniProtKB-UniRule"/>
</dbReference>
<dbReference type="GO" id="GO:0003743">
    <property type="term" value="F:translation initiation factor activity"/>
    <property type="evidence" value="ECO:0007669"/>
    <property type="project" value="UniProtKB-UniRule"/>
</dbReference>
<dbReference type="FunCoup" id="A0A2J6SHL0">
    <property type="interactions" value="1118"/>
</dbReference>
<organism evidence="9 10">
    <name type="scientific">Hyaloscypha bicolor E</name>
    <dbReference type="NCBI Taxonomy" id="1095630"/>
    <lineage>
        <taxon>Eukaryota</taxon>
        <taxon>Fungi</taxon>
        <taxon>Dikarya</taxon>
        <taxon>Ascomycota</taxon>
        <taxon>Pezizomycotina</taxon>
        <taxon>Leotiomycetes</taxon>
        <taxon>Helotiales</taxon>
        <taxon>Hyaloscyphaceae</taxon>
        <taxon>Hyaloscypha</taxon>
        <taxon>Hyaloscypha bicolor</taxon>
    </lineage>
</organism>
<dbReference type="SUPFAM" id="SSF54928">
    <property type="entry name" value="RNA-binding domain, RBD"/>
    <property type="match status" value="1"/>
</dbReference>
<dbReference type="AlphaFoldDB" id="A0A2J6SHL0"/>
<keyword evidence="1 5" id="KW-0963">Cytoplasm</keyword>
<dbReference type="GO" id="GO:0003723">
    <property type="term" value="F:RNA binding"/>
    <property type="evidence" value="ECO:0007669"/>
    <property type="project" value="UniProtKB-UniRule"/>
</dbReference>
<dbReference type="Pfam" id="PF00076">
    <property type="entry name" value="RRM_1"/>
    <property type="match status" value="1"/>
</dbReference>
<dbReference type="Gene3D" id="3.30.70.330">
    <property type="match status" value="1"/>
</dbReference>
<comment type="similarity">
    <text evidence="5">Belongs to the eIF-3 subunit G family.</text>
</comment>
<accession>A0A2J6SHL0</accession>
<evidence type="ECO:0000313" key="10">
    <source>
        <dbReference type="Proteomes" id="UP000235371"/>
    </source>
</evidence>
<evidence type="ECO:0000256" key="3">
    <source>
        <dbReference type="ARBA" id="ARBA00022884"/>
    </source>
</evidence>
<dbReference type="PIRSF" id="PIRSF037949">
    <property type="entry name" value="Transl_init_eIF-3_RNA-bind"/>
    <property type="match status" value="1"/>
</dbReference>
<proteinExistence type="inferred from homology"/>
<evidence type="ECO:0000256" key="1">
    <source>
        <dbReference type="ARBA" id="ARBA00022490"/>
    </source>
</evidence>
<evidence type="ECO:0000256" key="6">
    <source>
        <dbReference type="PROSITE-ProRule" id="PRU00176"/>
    </source>
</evidence>
<dbReference type="CDD" id="cd12933">
    <property type="entry name" value="eIF3G"/>
    <property type="match status" value="1"/>
</dbReference>
<dbReference type="SMART" id="SM00360">
    <property type="entry name" value="RRM"/>
    <property type="match status" value="1"/>
</dbReference>
<reference evidence="9 10" key="1">
    <citation type="submission" date="2016-04" db="EMBL/GenBank/DDBJ databases">
        <title>A degradative enzymes factory behind the ericoid mycorrhizal symbiosis.</title>
        <authorList>
            <consortium name="DOE Joint Genome Institute"/>
            <person name="Martino E."/>
            <person name="Morin E."/>
            <person name="Grelet G."/>
            <person name="Kuo A."/>
            <person name="Kohler A."/>
            <person name="Daghino S."/>
            <person name="Barry K."/>
            <person name="Choi C."/>
            <person name="Cichocki N."/>
            <person name="Clum A."/>
            <person name="Copeland A."/>
            <person name="Hainaut M."/>
            <person name="Haridas S."/>
            <person name="Labutti K."/>
            <person name="Lindquist E."/>
            <person name="Lipzen A."/>
            <person name="Khouja H.-R."/>
            <person name="Murat C."/>
            <person name="Ohm R."/>
            <person name="Olson A."/>
            <person name="Spatafora J."/>
            <person name="Veneault-Fourrey C."/>
            <person name="Henrissat B."/>
            <person name="Grigoriev I."/>
            <person name="Martin F."/>
            <person name="Perotto S."/>
        </authorList>
    </citation>
    <scope>NUCLEOTIDE SEQUENCE [LARGE SCALE GENOMIC DNA]</scope>
    <source>
        <strain evidence="9 10">E</strain>
    </source>
</reference>
<feature type="region of interest" description="Disordered" evidence="7">
    <location>
        <begin position="1"/>
        <end position="36"/>
    </location>
</feature>
<gene>
    <name evidence="5" type="primary">TIF35</name>
    <name evidence="9" type="ORF">K444DRAFT_621629</name>
</gene>
<dbReference type="InterPro" id="IPR000504">
    <property type="entry name" value="RRM_dom"/>
</dbReference>
<dbReference type="CDD" id="cd12408">
    <property type="entry name" value="RRM_eIF3G_like"/>
    <property type="match status" value="1"/>
</dbReference>
<keyword evidence="4 5" id="KW-0648">Protein biosynthesis</keyword>
<keyword evidence="3 6" id="KW-0694">RNA-binding</keyword>
<feature type="domain" description="RRM" evidence="8">
    <location>
        <begin position="211"/>
        <end position="289"/>
    </location>
</feature>
<keyword evidence="2 5" id="KW-0396">Initiation factor</keyword>
<evidence type="ECO:0000313" key="9">
    <source>
        <dbReference type="EMBL" id="PMD50261.1"/>
    </source>
</evidence>
<dbReference type="STRING" id="1095630.A0A2J6SHL0"/>
<dbReference type="InParanoid" id="A0A2J6SHL0"/>
<dbReference type="InterPro" id="IPR017334">
    <property type="entry name" value="eIF3_g"/>
</dbReference>
<evidence type="ECO:0000256" key="7">
    <source>
        <dbReference type="SAM" id="MobiDB-lite"/>
    </source>
</evidence>
<comment type="subunit">
    <text evidence="5">Component of the eukaryotic translation initiation factor 3 (eIF-3) complex.</text>
</comment>
<dbReference type="EMBL" id="KZ613913">
    <property type="protein sequence ID" value="PMD50261.1"/>
    <property type="molecule type" value="Genomic_DNA"/>
</dbReference>
<evidence type="ECO:0000256" key="4">
    <source>
        <dbReference type="ARBA" id="ARBA00022917"/>
    </source>
</evidence>
<dbReference type="GO" id="GO:0001732">
    <property type="term" value="P:formation of cytoplasmic translation initiation complex"/>
    <property type="evidence" value="ECO:0007669"/>
    <property type="project" value="UniProtKB-UniRule"/>
</dbReference>
<keyword evidence="10" id="KW-1185">Reference proteome</keyword>
<feature type="compositionally biased region" description="Acidic residues" evidence="7">
    <location>
        <begin position="11"/>
        <end position="20"/>
    </location>
</feature>
<comment type="subcellular location">
    <subcellularLocation>
        <location evidence="5">Cytoplasm</location>
    </subcellularLocation>
</comment>
<sequence>MSKVASRPDWADDEELDDTANDALPPQTVTTNKDGTKTIISYRFNEDGKKVKTTRRIRFTTHKEVVNPRVAERKQWSKFGLSAKDGAGPASDTTSVGENIIFRPSTNWRKDAKEEKTEAGSMKDKLKDKKVKCRICNGEHFTARCPFKDTMAPVGEEGSADVAAGPADVVEGPGGLGSGKSSYVPPHMRNGAAASGGDRMGGGKYERNDESTLRVTNVSEMAEEQELRDMFERFGRVTRVFLAKDRETGLAKGFAFISFQERTDAAKACEKMDGYGFKHLILRVEFAKKAA</sequence>
<protein>
    <recommendedName>
        <fullName evidence="5">Eukaryotic translation initiation factor 3 subunit G</fullName>
        <shortName evidence="5">eIF3g</shortName>
    </recommendedName>
    <alternativeName>
        <fullName evidence="5">Eukaryotic translation initiation factor 3 RNA-binding subunit</fullName>
        <shortName evidence="5">eIF-3 RNA-binding subunit</shortName>
    </alternativeName>
    <alternativeName>
        <fullName evidence="5">Translation initiation factor eIF3 p33 subunit homolog</fullName>
        <shortName evidence="5">eIF3 p33 homolog</shortName>
    </alternativeName>
</protein>
<dbReference type="PANTHER" id="PTHR10352">
    <property type="entry name" value="EUKARYOTIC TRANSLATION INITIATION FACTOR 3 SUBUNIT G"/>
    <property type="match status" value="1"/>
</dbReference>
<evidence type="ECO:0000256" key="5">
    <source>
        <dbReference type="HAMAP-Rule" id="MF_03006"/>
    </source>
</evidence>
<dbReference type="OrthoDB" id="639027at2759"/>